<dbReference type="KEGG" id="psey:GU243_05520"/>
<dbReference type="EMBL" id="CP047898">
    <property type="protein sequence ID" value="QHK19297.1"/>
    <property type="molecule type" value="Genomic_DNA"/>
</dbReference>
<dbReference type="SUPFAM" id="SSF55729">
    <property type="entry name" value="Acyl-CoA N-acyltransferases (Nat)"/>
    <property type="match status" value="1"/>
</dbReference>
<protein>
    <submittedName>
        <fullName evidence="2">GNAT family N-acetyltransferase</fullName>
    </submittedName>
</protein>
<dbReference type="InterPro" id="IPR051531">
    <property type="entry name" value="N-acetyltransferase"/>
</dbReference>
<dbReference type="Pfam" id="PF13302">
    <property type="entry name" value="Acetyltransf_3"/>
    <property type="match status" value="1"/>
</dbReference>
<keyword evidence="3" id="KW-1185">Reference proteome</keyword>
<dbReference type="InterPro" id="IPR016181">
    <property type="entry name" value="Acyl_CoA_acyltransferase"/>
</dbReference>
<dbReference type="PROSITE" id="PS51186">
    <property type="entry name" value="GNAT"/>
    <property type="match status" value="1"/>
</dbReference>
<evidence type="ECO:0000313" key="2">
    <source>
        <dbReference type="EMBL" id="QHK19297.1"/>
    </source>
</evidence>
<evidence type="ECO:0000313" key="3">
    <source>
        <dbReference type="Proteomes" id="UP000464186"/>
    </source>
</evidence>
<dbReference type="GO" id="GO:0016747">
    <property type="term" value="F:acyltransferase activity, transferring groups other than amino-acyl groups"/>
    <property type="evidence" value="ECO:0007669"/>
    <property type="project" value="InterPro"/>
</dbReference>
<proteinExistence type="predicted"/>
<dbReference type="Proteomes" id="UP000464186">
    <property type="component" value="Chromosome"/>
</dbReference>
<evidence type="ECO:0000259" key="1">
    <source>
        <dbReference type="PROSITE" id="PS51186"/>
    </source>
</evidence>
<keyword evidence="2" id="KW-0808">Transferase</keyword>
<organism evidence="2 3">
    <name type="scientific">Pseudarthrobacter psychrotolerans</name>
    <dbReference type="NCBI Taxonomy" id="2697569"/>
    <lineage>
        <taxon>Bacteria</taxon>
        <taxon>Bacillati</taxon>
        <taxon>Actinomycetota</taxon>
        <taxon>Actinomycetes</taxon>
        <taxon>Micrococcales</taxon>
        <taxon>Micrococcaceae</taxon>
        <taxon>Pseudarthrobacter</taxon>
    </lineage>
</organism>
<feature type="domain" description="N-acetyltransferase" evidence="1">
    <location>
        <begin position="8"/>
        <end position="165"/>
    </location>
</feature>
<dbReference type="AlphaFoldDB" id="A0A6P1NKH1"/>
<dbReference type="InterPro" id="IPR000182">
    <property type="entry name" value="GNAT_dom"/>
</dbReference>
<dbReference type="Gene3D" id="3.40.630.30">
    <property type="match status" value="1"/>
</dbReference>
<dbReference type="PANTHER" id="PTHR43792">
    <property type="entry name" value="GNAT FAMILY, PUTATIVE (AFU_ORTHOLOGUE AFUA_3G00765)-RELATED-RELATED"/>
    <property type="match status" value="1"/>
</dbReference>
<dbReference type="PANTHER" id="PTHR43792:SF1">
    <property type="entry name" value="N-ACETYLTRANSFERASE DOMAIN-CONTAINING PROTEIN"/>
    <property type="match status" value="1"/>
</dbReference>
<name>A0A6P1NKH1_9MICC</name>
<reference evidence="2 3" key="1">
    <citation type="submission" date="2020-01" db="EMBL/GenBank/DDBJ databases">
        <title>Pseudarthrobacter psychrotolerans sp. nov., isolated from antarctic soil.</title>
        <authorList>
            <person name="Shin Y."/>
            <person name="Park W."/>
        </authorList>
    </citation>
    <scope>NUCLEOTIDE SEQUENCE [LARGE SCALE GENOMIC DNA]</scope>
    <source>
        <strain evidence="2 3">YJ56</strain>
    </source>
</reference>
<accession>A0A6P1NKH1</accession>
<gene>
    <name evidence="2" type="ORF">GU243_05520</name>
</gene>
<sequence length="171" mass="19104">MWFETDRLRARHFENADLDDFAAVCGDPEVMRFVGDGTTLGRAEVAHWIDVCQEKYATRGYGTSAVFERSTGDFVGYCGVVRAPDQAFDELVYVFHRKFWGKGYATEIGREMLAYVFKISTLHEISATIDPSNQQSMQVAAKLGMMETSSADNTVSHWTVQRPGSNNAAGR</sequence>